<dbReference type="AlphaFoldDB" id="A0AAD5PNC9"/>
<proteinExistence type="predicted"/>
<organism evidence="1 2">
    <name type="scientific">Daphnia sinensis</name>
    <dbReference type="NCBI Taxonomy" id="1820382"/>
    <lineage>
        <taxon>Eukaryota</taxon>
        <taxon>Metazoa</taxon>
        <taxon>Ecdysozoa</taxon>
        <taxon>Arthropoda</taxon>
        <taxon>Crustacea</taxon>
        <taxon>Branchiopoda</taxon>
        <taxon>Diplostraca</taxon>
        <taxon>Cladocera</taxon>
        <taxon>Anomopoda</taxon>
        <taxon>Daphniidae</taxon>
        <taxon>Daphnia</taxon>
        <taxon>Daphnia similis group</taxon>
    </lineage>
</organism>
<dbReference type="Proteomes" id="UP000820818">
    <property type="component" value="Unassembled WGS sequence"/>
</dbReference>
<sequence length="231" mass="25618">MGINNNTQGFRDNFSSIKSNLDIASTEITDLEDKAILKAPLTGRALNNDMNNNIISNMLTRGSRQTTTALGYDLSGKVYIDVNAAEVMDVGATIQVTPLVHSSKLKQLTARTPSATGQPGDVAGSTYFDSGNLYVCIKDYDGTWSSGKRFNWGTIMLHPFVGDLSDMTMDELLVKINDLNGKMMFARRSGNLSVVNQMTMIIESYQTEYRKKVDEQYKKYNIGNDLIKVNK</sequence>
<gene>
    <name evidence="1" type="ORF">GHT06_001835</name>
</gene>
<name>A0AAD5PNC9_9CRUS</name>
<dbReference type="EMBL" id="WJBH02000296">
    <property type="protein sequence ID" value="KAI9549435.1"/>
    <property type="molecule type" value="Genomic_DNA"/>
</dbReference>
<keyword evidence="2" id="KW-1185">Reference proteome</keyword>
<accession>A0AAD5PNC9</accession>
<evidence type="ECO:0000313" key="1">
    <source>
        <dbReference type="EMBL" id="KAI9549435.1"/>
    </source>
</evidence>
<evidence type="ECO:0000313" key="2">
    <source>
        <dbReference type="Proteomes" id="UP000820818"/>
    </source>
</evidence>
<comment type="caution">
    <text evidence="1">The sequence shown here is derived from an EMBL/GenBank/DDBJ whole genome shotgun (WGS) entry which is preliminary data.</text>
</comment>
<reference evidence="1" key="1">
    <citation type="submission" date="2022-05" db="EMBL/GenBank/DDBJ databases">
        <title>A multi-omics perspective on studying reproductive biology in Daphnia sinensis.</title>
        <authorList>
            <person name="Jia J."/>
        </authorList>
    </citation>
    <scope>NUCLEOTIDE SEQUENCE</scope>
    <source>
        <strain evidence="1">WSL</strain>
    </source>
</reference>
<protein>
    <submittedName>
        <fullName evidence="1">Uncharacterized protein</fullName>
    </submittedName>
</protein>